<proteinExistence type="predicted"/>
<keyword evidence="2" id="KW-1185">Reference proteome</keyword>
<dbReference type="AlphaFoldDB" id="A0AAZ3S892"/>
<accession>A0AAZ3S892</accession>
<evidence type="ECO:0000313" key="1">
    <source>
        <dbReference type="Ensembl" id="ENSOTSP00005149336.1"/>
    </source>
</evidence>
<sequence length="143" mass="15912">MTSLLQSSLGAGPVCENNEFKHILKNNWRGAGNKNSHDFFASLLRAGSVDQVTGRDAGISHTLVVTQHPHKHIWDGMLGLIERDRERNQLSVISGIHTVNTLLARAPTSSCLHMVRRFLSNTVRWFILTFPSAKAMNLLQQNG</sequence>
<reference evidence="2" key="1">
    <citation type="journal article" date="2018" name="PLoS ONE">
        <title>Chinook salmon (Oncorhynchus tshawytscha) genome and transcriptome.</title>
        <authorList>
            <person name="Christensen K.A."/>
            <person name="Leong J.S."/>
            <person name="Sakhrani D."/>
            <person name="Biagi C.A."/>
            <person name="Minkley D.R."/>
            <person name="Withler R.E."/>
            <person name="Rondeau E.B."/>
            <person name="Koop B.F."/>
            <person name="Devlin R.H."/>
        </authorList>
    </citation>
    <scope>NUCLEOTIDE SEQUENCE [LARGE SCALE GENOMIC DNA]</scope>
</reference>
<reference evidence="1" key="2">
    <citation type="submission" date="2025-08" db="UniProtKB">
        <authorList>
            <consortium name="Ensembl"/>
        </authorList>
    </citation>
    <scope>IDENTIFICATION</scope>
</reference>
<protein>
    <submittedName>
        <fullName evidence="1">Uncharacterized protein</fullName>
    </submittedName>
</protein>
<dbReference type="Proteomes" id="UP000694402">
    <property type="component" value="Unassembled WGS sequence"/>
</dbReference>
<name>A0AAZ3S892_ONCTS</name>
<organism evidence="1 2">
    <name type="scientific">Oncorhynchus tshawytscha</name>
    <name type="common">Chinook salmon</name>
    <name type="synonym">Salmo tshawytscha</name>
    <dbReference type="NCBI Taxonomy" id="74940"/>
    <lineage>
        <taxon>Eukaryota</taxon>
        <taxon>Metazoa</taxon>
        <taxon>Chordata</taxon>
        <taxon>Craniata</taxon>
        <taxon>Vertebrata</taxon>
        <taxon>Euteleostomi</taxon>
        <taxon>Actinopterygii</taxon>
        <taxon>Neopterygii</taxon>
        <taxon>Teleostei</taxon>
        <taxon>Protacanthopterygii</taxon>
        <taxon>Salmoniformes</taxon>
        <taxon>Salmonidae</taxon>
        <taxon>Salmoninae</taxon>
        <taxon>Oncorhynchus</taxon>
    </lineage>
</organism>
<dbReference type="Ensembl" id="ENSOTST00005149615.1">
    <property type="protein sequence ID" value="ENSOTSP00005149336.1"/>
    <property type="gene ID" value="ENSOTSG00005068425.1"/>
</dbReference>
<evidence type="ECO:0000313" key="2">
    <source>
        <dbReference type="Proteomes" id="UP000694402"/>
    </source>
</evidence>
<reference evidence="1" key="3">
    <citation type="submission" date="2025-09" db="UniProtKB">
        <authorList>
            <consortium name="Ensembl"/>
        </authorList>
    </citation>
    <scope>IDENTIFICATION</scope>
</reference>